<dbReference type="CDD" id="cd01301">
    <property type="entry name" value="rDP_like"/>
    <property type="match status" value="1"/>
</dbReference>
<dbReference type="GO" id="GO:0070573">
    <property type="term" value="F:metallodipeptidase activity"/>
    <property type="evidence" value="ECO:0007669"/>
    <property type="project" value="InterPro"/>
</dbReference>
<name>A0A3B0V5W9_9ZZZZ</name>
<dbReference type="Gene3D" id="3.20.20.140">
    <property type="entry name" value="Metal-dependent hydrolases"/>
    <property type="match status" value="1"/>
</dbReference>
<dbReference type="SUPFAM" id="SSF51556">
    <property type="entry name" value="Metallo-dependent hydrolases"/>
    <property type="match status" value="1"/>
</dbReference>
<dbReference type="PROSITE" id="PS51365">
    <property type="entry name" value="RENAL_DIPEPTIDASE_2"/>
    <property type="match status" value="1"/>
</dbReference>
<dbReference type="InterPro" id="IPR008257">
    <property type="entry name" value="Pept_M19"/>
</dbReference>
<dbReference type="PANTHER" id="PTHR10443:SF12">
    <property type="entry name" value="DIPEPTIDASE"/>
    <property type="match status" value="1"/>
</dbReference>
<reference evidence="1" key="1">
    <citation type="submission" date="2018-06" db="EMBL/GenBank/DDBJ databases">
        <authorList>
            <person name="Zhirakovskaya E."/>
        </authorList>
    </citation>
    <scope>NUCLEOTIDE SEQUENCE</scope>
</reference>
<organism evidence="1">
    <name type="scientific">hydrothermal vent metagenome</name>
    <dbReference type="NCBI Taxonomy" id="652676"/>
    <lineage>
        <taxon>unclassified sequences</taxon>
        <taxon>metagenomes</taxon>
        <taxon>ecological metagenomes</taxon>
    </lineage>
</organism>
<dbReference type="AlphaFoldDB" id="A0A3B0V5W9"/>
<dbReference type="GO" id="GO:0006508">
    <property type="term" value="P:proteolysis"/>
    <property type="evidence" value="ECO:0007669"/>
    <property type="project" value="InterPro"/>
</dbReference>
<gene>
    <name evidence="1" type="ORF">MNBD_BACTEROID06-1758</name>
</gene>
<dbReference type="EMBL" id="UOES01000223">
    <property type="protein sequence ID" value="VAW27346.1"/>
    <property type="molecule type" value="Genomic_DNA"/>
</dbReference>
<dbReference type="Pfam" id="PF01244">
    <property type="entry name" value="Peptidase_M19"/>
    <property type="match status" value="1"/>
</dbReference>
<sequence>MINLDVNIILMRHLFYILSISIIGTFSCQQKVAEEEKELTDAEIYQLADSLAHKFIIVDGHVDIPYRLWNHPEDISVRTENGHFDYVRAKEGGLDAPIMSIYIPPAREDNGAKMLADSLINLVENLAKEHPDKFAIATSPTQIKEQFLKGLISLPMGMENGAPIEHKLENIEYFHDRGIRYITLTHAKANHISDSSYDSIRLWNGLSPFGEEVVAEMNRVGIMVDVSHVSDSAFYDVLAVTKVPVIASHSSCRHFTPGMERNMSDNMIKALAKNGGVIHINFGSFFLDPAFAKEERDTTYFAKASQIADNVDRVVELAGIDYVAFGSDFDGIGDLPEDVKDASQLPNVLYELLKRGYSAEDIEKICSKNTFRVWQQVEDYAVAQN</sequence>
<protein>
    <submittedName>
        <fullName evidence="1">Zn-dependent dipeptidase-like protein</fullName>
    </submittedName>
</protein>
<dbReference type="PANTHER" id="PTHR10443">
    <property type="entry name" value="MICROSOMAL DIPEPTIDASE"/>
    <property type="match status" value="1"/>
</dbReference>
<accession>A0A3B0V5W9</accession>
<dbReference type="InterPro" id="IPR032466">
    <property type="entry name" value="Metal_Hydrolase"/>
</dbReference>
<evidence type="ECO:0000313" key="1">
    <source>
        <dbReference type="EMBL" id="VAW27346.1"/>
    </source>
</evidence>
<proteinExistence type="predicted"/>